<dbReference type="SUPFAM" id="SSF56436">
    <property type="entry name" value="C-type lectin-like"/>
    <property type="match status" value="1"/>
</dbReference>
<sequence length="144" mass="16444">FIQPDAGQCPGDFFKIGSQCYKMYTDKPRTWTASKAKCEAEGYVIATKPHDAITLRKYIVEHIGDYKVYLGAKGDGSVLRWVRTDDHISNTDDLWKPDHPGSRVTTSDCLLMMSHESHLNDNPTQPFYSTRCTTPRYTLCEYLI</sequence>
<dbReference type="EMBL" id="CAXKWB010102455">
    <property type="protein sequence ID" value="CAL4226031.1"/>
    <property type="molecule type" value="Genomic_DNA"/>
</dbReference>
<accession>A0AAV2SMJ3</accession>
<dbReference type="InterPro" id="IPR016187">
    <property type="entry name" value="CTDL_fold"/>
</dbReference>
<proteinExistence type="predicted"/>
<keyword evidence="3" id="KW-1185">Reference proteome</keyword>
<evidence type="ECO:0000313" key="3">
    <source>
        <dbReference type="Proteomes" id="UP001497623"/>
    </source>
</evidence>
<feature type="non-terminal residue" evidence="2">
    <location>
        <position position="1"/>
    </location>
</feature>
<dbReference type="Gene3D" id="3.10.100.10">
    <property type="entry name" value="Mannose-Binding Protein A, subunit A"/>
    <property type="match status" value="1"/>
</dbReference>
<dbReference type="Proteomes" id="UP001497623">
    <property type="component" value="Unassembled WGS sequence"/>
</dbReference>
<dbReference type="InterPro" id="IPR016186">
    <property type="entry name" value="C-type_lectin-like/link_sf"/>
</dbReference>
<reference evidence="2 3" key="1">
    <citation type="submission" date="2024-05" db="EMBL/GenBank/DDBJ databases">
        <authorList>
            <person name="Wallberg A."/>
        </authorList>
    </citation>
    <scope>NUCLEOTIDE SEQUENCE [LARGE SCALE GENOMIC DNA]</scope>
</reference>
<dbReference type="SMART" id="SM00034">
    <property type="entry name" value="CLECT"/>
    <property type="match status" value="1"/>
</dbReference>
<name>A0AAV2SMJ3_MEGNR</name>
<feature type="domain" description="C-type lectin" evidence="1">
    <location>
        <begin position="16"/>
        <end position="141"/>
    </location>
</feature>
<dbReference type="AlphaFoldDB" id="A0AAV2SMJ3"/>
<protein>
    <recommendedName>
        <fullName evidence="1">C-type lectin domain-containing protein</fullName>
    </recommendedName>
</protein>
<gene>
    <name evidence="2" type="ORF">MNOR_LOCUS39429</name>
</gene>
<organism evidence="2 3">
    <name type="scientific">Meganyctiphanes norvegica</name>
    <name type="common">Northern krill</name>
    <name type="synonym">Thysanopoda norvegica</name>
    <dbReference type="NCBI Taxonomy" id="48144"/>
    <lineage>
        <taxon>Eukaryota</taxon>
        <taxon>Metazoa</taxon>
        <taxon>Ecdysozoa</taxon>
        <taxon>Arthropoda</taxon>
        <taxon>Crustacea</taxon>
        <taxon>Multicrustacea</taxon>
        <taxon>Malacostraca</taxon>
        <taxon>Eumalacostraca</taxon>
        <taxon>Eucarida</taxon>
        <taxon>Euphausiacea</taxon>
        <taxon>Euphausiidae</taxon>
        <taxon>Meganyctiphanes</taxon>
    </lineage>
</organism>
<evidence type="ECO:0000259" key="1">
    <source>
        <dbReference type="PROSITE" id="PS50041"/>
    </source>
</evidence>
<evidence type="ECO:0000313" key="2">
    <source>
        <dbReference type="EMBL" id="CAL4226031.1"/>
    </source>
</evidence>
<dbReference type="CDD" id="cd00037">
    <property type="entry name" value="CLECT"/>
    <property type="match status" value="1"/>
</dbReference>
<comment type="caution">
    <text evidence="2">The sequence shown here is derived from an EMBL/GenBank/DDBJ whole genome shotgun (WGS) entry which is preliminary data.</text>
</comment>
<dbReference type="InterPro" id="IPR001304">
    <property type="entry name" value="C-type_lectin-like"/>
</dbReference>
<dbReference type="PROSITE" id="PS50041">
    <property type="entry name" value="C_TYPE_LECTIN_2"/>
    <property type="match status" value="1"/>
</dbReference>